<evidence type="ECO:0008006" key="4">
    <source>
        <dbReference type="Google" id="ProtNLM"/>
    </source>
</evidence>
<keyword evidence="1" id="KW-0732">Signal</keyword>
<evidence type="ECO:0000313" key="2">
    <source>
        <dbReference type="EMBL" id="KXK60084.1"/>
    </source>
</evidence>
<feature type="signal peptide" evidence="1">
    <location>
        <begin position="1"/>
        <end position="24"/>
    </location>
</feature>
<name>A0A136PP08_9ACTN</name>
<proteinExistence type="predicted"/>
<dbReference type="AlphaFoldDB" id="A0A136PP08"/>
<reference evidence="2 3" key="1">
    <citation type="submission" date="2016-01" db="EMBL/GenBank/DDBJ databases">
        <title>Whole genome sequence and analysis of Micromonospora rosaria DSM 803, which can produce antibacterial substance rosamicin.</title>
        <authorList>
            <person name="Yang H."/>
            <person name="He X."/>
            <person name="Zhu D."/>
        </authorList>
    </citation>
    <scope>NUCLEOTIDE SEQUENCE [LARGE SCALE GENOMIC DNA]</scope>
    <source>
        <strain evidence="2 3">DSM 803</strain>
    </source>
</reference>
<dbReference type="EMBL" id="LRQV01000084">
    <property type="protein sequence ID" value="KXK60084.1"/>
    <property type="molecule type" value="Genomic_DNA"/>
</dbReference>
<protein>
    <recommendedName>
        <fullName evidence="4">Lipoprotein</fullName>
    </recommendedName>
</protein>
<dbReference type="Proteomes" id="UP000070620">
    <property type="component" value="Unassembled WGS sequence"/>
</dbReference>
<keyword evidence="3" id="KW-1185">Reference proteome</keyword>
<dbReference type="PROSITE" id="PS51257">
    <property type="entry name" value="PROKAR_LIPOPROTEIN"/>
    <property type="match status" value="1"/>
</dbReference>
<dbReference type="RefSeq" id="WP_067369033.1">
    <property type="nucleotide sequence ID" value="NZ_JBIUBN010000002.1"/>
</dbReference>
<organism evidence="2 3">
    <name type="scientific">Micromonospora rosaria</name>
    <dbReference type="NCBI Taxonomy" id="47874"/>
    <lineage>
        <taxon>Bacteria</taxon>
        <taxon>Bacillati</taxon>
        <taxon>Actinomycetota</taxon>
        <taxon>Actinomycetes</taxon>
        <taxon>Micromonosporales</taxon>
        <taxon>Micromonosporaceae</taxon>
        <taxon>Micromonospora</taxon>
    </lineage>
</organism>
<comment type="caution">
    <text evidence="2">The sequence shown here is derived from an EMBL/GenBank/DDBJ whole genome shotgun (WGS) entry which is preliminary data.</text>
</comment>
<gene>
    <name evidence="2" type="ORF">AWW66_20735</name>
</gene>
<feature type="chain" id="PRO_5039286215" description="Lipoprotein" evidence="1">
    <location>
        <begin position="25"/>
        <end position="150"/>
    </location>
</feature>
<accession>A0A136PP08</accession>
<evidence type="ECO:0000256" key="1">
    <source>
        <dbReference type="SAM" id="SignalP"/>
    </source>
</evidence>
<sequence length="150" mass="15575">MRRRTTTRAGALLALLLAGTAGVAGCTGDDAAPEDVSATTVRVLVRDINLRPVGADCAGTGGYQYFHHKAPFRVLDGEDRALVTGTLPAGTAVAVFDEDLGVERVPTYCEFAVPVSVPQRAAYRLEVAGKPAHDLTSDSSEGPALVAVVP</sequence>
<evidence type="ECO:0000313" key="3">
    <source>
        <dbReference type="Proteomes" id="UP000070620"/>
    </source>
</evidence>